<organism evidence="1 2">
    <name type="scientific">Candidatus Taylorbacteria bacterium RIFCSPHIGHO2_02_49_25</name>
    <dbReference type="NCBI Taxonomy" id="1802305"/>
    <lineage>
        <taxon>Bacteria</taxon>
        <taxon>Candidatus Tayloriibacteriota</taxon>
    </lineage>
</organism>
<accession>A0A1G2MJS3</accession>
<gene>
    <name evidence="1" type="ORF">A2W52_02355</name>
</gene>
<sequence>MKTRTTAFLMANLGSDISQLFSHIENGEARMVTSAAQRAGKIIAELLAHEELEGRTKEIEILRDIIDDALSGKRLFDVNKNDMEDYFMPFSIRVLRQTL</sequence>
<proteinExistence type="predicted"/>
<dbReference type="AlphaFoldDB" id="A0A1G2MJS3"/>
<comment type="caution">
    <text evidence="1">The sequence shown here is derived from an EMBL/GenBank/DDBJ whole genome shotgun (WGS) entry which is preliminary data.</text>
</comment>
<evidence type="ECO:0000313" key="2">
    <source>
        <dbReference type="Proteomes" id="UP000176493"/>
    </source>
</evidence>
<dbReference type="EMBL" id="MHRJ01000012">
    <property type="protein sequence ID" value="OHA23242.1"/>
    <property type="molecule type" value="Genomic_DNA"/>
</dbReference>
<reference evidence="1 2" key="1">
    <citation type="journal article" date="2016" name="Nat. Commun.">
        <title>Thousands of microbial genomes shed light on interconnected biogeochemical processes in an aquifer system.</title>
        <authorList>
            <person name="Anantharaman K."/>
            <person name="Brown C.T."/>
            <person name="Hug L.A."/>
            <person name="Sharon I."/>
            <person name="Castelle C.J."/>
            <person name="Probst A.J."/>
            <person name="Thomas B.C."/>
            <person name="Singh A."/>
            <person name="Wilkins M.J."/>
            <person name="Karaoz U."/>
            <person name="Brodie E.L."/>
            <person name="Williams K.H."/>
            <person name="Hubbard S.S."/>
            <person name="Banfield J.F."/>
        </authorList>
    </citation>
    <scope>NUCLEOTIDE SEQUENCE [LARGE SCALE GENOMIC DNA]</scope>
</reference>
<protein>
    <submittedName>
        <fullName evidence="1">Uncharacterized protein</fullName>
    </submittedName>
</protein>
<dbReference type="Proteomes" id="UP000176493">
    <property type="component" value="Unassembled WGS sequence"/>
</dbReference>
<name>A0A1G2MJS3_9BACT</name>
<evidence type="ECO:0000313" key="1">
    <source>
        <dbReference type="EMBL" id="OHA23242.1"/>
    </source>
</evidence>